<dbReference type="Proteomes" id="UP000078284">
    <property type="component" value="Chromosome 1"/>
</dbReference>
<gene>
    <name evidence="2" type="ordered locus">AXX17_At1g52210</name>
</gene>
<dbReference type="AlphaFoldDB" id="A0A178WDS5"/>
<evidence type="ECO:0000313" key="3">
    <source>
        <dbReference type="Proteomes" id="UP000078284"/>
    </source>
</evidence>
<proteinExistence type="predicted"/>
<evidence type="ECO:0000313" key="2">
    <source>
        <dbReference type="EMBL" id="OAP15192.1"/>
    </source>
</evidence>
<protein>
    <recommendedName>
        <fullName evidence="4">Transmembrane protein</fullName>
    </recommendedName>
</protein>
<dbReference type="EMBL" id="LUHQ01000001">
    <property type="protein sequence ID" value="OAP15192.1"/>
    <property type="molecule type" value="Genomic_DNA"/>
</dbReference>
<comment type="caution">
    <text evidence="2">The sequence shown here is derived from an EMBL/GenBank/DDBJ whole genome shotgun (WGS) entry which is preliminary data.</text>
</comment>
<feature type="signal peptide" evidence="1">
    <location>
        <begin position="1"/>
        <end position="21"/>
    </location>
</feature>
<organism evidence="2 3">
    <name type="scientific">Arabidopsis thaliana</name>
    <name type="common">Mouse-ear cress</name>
    <dbReference type="NCBI Taxonomy" id="3702"/>
    <lineage>
        <taxon>Eukaryota</taxon>
        <taxon>Viridiplantae</taxon>
        <taxon>Streptophyta</taxon>
        <taxon>Embryophyta</taxon>
        <taxon>Tracheophyta</taxon>
        <taxon>Spermatophyta</taxon>
        <taxon>Magnoliopsida</taxon>
        <taxon>eudicotyledons</taxon>
        <taxon>Gunneridae</taxon>
        <taxon>Pentapetalae</taxon>
        <taxon>rosids</taxon>
        <taxon>malvids</taxon>
        <taxon>Brassicales</taxon>
        <taxon>Brassicaceae</taxon>
        <taxon>Camelineae</taxon>
        <taxon>Arabidopsis</taxon>
    </lineage>
</organism>
<evidence type="ECO:0008006" key="4">
    <source>
        <dbReference type="Google" id="ProtNLM"/>
    </source>
</evidence>
<accession>A0A178WDS5</accession>
<feature type="chain" id="PRO_5008095828" description="Transmembrane protein" evidence="1">
    <location>
        <begin position="22"/>
        <end position="75"/>
    </location>
</feature>
<reference evidence="3" key="1">
    <citation type="journal article" date="2016" name="Proc. Natl. Acad. Sci. U.S.A.">
        <title>Chromosome-level assembly of Arabidopsis thaliana Ler reveals the extent of translocation and inversion polymorphisms.</title>
        <authorList>
            <person name="Zapata L."/>
            <person name="Ding J."/>
            <person name="Willing E.M."/>
            <person name="Hartwig B."/>
            <person name="Bezdan D."/>
            <person name="Jiao W.B."/>
            <person name="Patel V."/>
            <person name="Velikkakam James G."/>
            <person name="Koornneef M."/>
            <person name="Ossowski S."/>
            <person name="Schneeberger K."/>
        </authorList>
    </citation>
    <scope>NUCLEOTIDE SEQUENCE [LARGE SCALE GENOMIC DNA]</scope>
    <source>
        <strain evidence="3">cv. Landsberg erecta</strain>
    </source>
</reference>
<keyword evidence="1" id="KW-0732">Signal</keyword>
<name>A0A178WDS5_ARATH</name>
<evidence type="ECO:0000256" key="1">
    <source>
        <dbReference type="SAM" id="SignalP"/>
    </source>
</evidence>
<sequence length="75" mass="8945">MQVMWILHKSIGFLLLSLSSHLDIFQRGRDDFRSLLCRPDFFVKAVRFVNRLQPDIHMPLVMWLVGYFPGIIWLL</sequence>